<feature type="non-terminal residue" evidence="1">
    <location>
        <position position="1"/>
    </location>
</feature>
<dbReference type="AlphaFoldDB" id="E2A7J1"/>
<reference evidence="1 2" key="1">
    <citation type="journal article" date="2010" name="Science">
        <title>Genomic comparison of the ants Camponotus floridanus and Harpegnathos saltator.</title>
        <authorList>
            <person name="Bonasio R."/>
            <person name="Zhang G."/>
            <person name="Ye C."/>
            <person name="Mutti N.S."/>
            <person name="Fang X."/>
            <person name="Qin N."/>
            <person name="Donahue G."/>
            <person name="Yang P."/>
            <person name="Li Q."/>
            <person name="Li C."/>
            <person name="Zhang P."/>
            <person name="Huang Z."/>
            <person name="Berger S.L."/>
            <person name="Reinberg D."/>
            <person name="Wang J."/>
            <person name="Liebig J."/>
        </authorList>
    </citation>
    <scope>NUCLEOTIDE SEQUENCE [LARGE SCALE GENOMIC DNA]</scope>
    <source>
        <strain evidence="2">C129</strain>
    </source>
</reference>
<sequence>YKVTERFLDERFPRKWIGCERPITWPTRSPDLNPLDFYLWGHLKAIMYSAIIASVEVLHTRI</sequence>
<evidence type="ECO:0008006" key="3">
    <source>
        <dbReference type="Google" id="ProtNLM"/>
    </source>
</evidence>
<gene>
    <name evidence="1" type="ORF">EAG_15359</name>
</gene>
<evidence type="ECO:0000313" key="2">
    <source>
        <dbReference type="Proteomes" id="UP000000311"/>
    </source>
</evidence>
<dbReference type="InParanoid" id="E2A7J1"/>
<name>E2A7J1_CAMFO</name>
<organism evidence="2">
    <name type="scientific">Camponotus floridanus</name>
    <name type="common">Florida carpenter ant</name>
    <dbReference type="NCBI Taxonomy" id="104421"/>
    <lineage>
        <taxon>Eukaryota</taxon>
        <taxon>Metazoa</taxon>
        <taxon>Ecdysozoa</taxon>
        <taxon>Arthropoda</taxon>
        <taxon>Hexapoda</taxon>
        <taxon>Insecta</taxon>
        <taxon>Pterygota</taxon>
        <taxon>Neoptera</taxon>
        <taxon>Endopterygota</taxon>
        <taxon>Hymenoptera</taxon>
        <taxon>Apocrita</taxon>
        <taxon>Aculeata</taxon>
        <taxon>Formicoidea</taxon>
        <taxon>Formicidae</taxon>
        <taxon>Formicinae</taxon>
        <taxon>Camponotus</taxon>
    </lineage>
</organism>
<accession>E2A7J1</accession>
<dbReference type="Proteomes" id="UP000000311">
    <property type="component" value="Unassembled WGS sequence"/>
</dbReference>
<proteinExistence type="predicted"/>
<dbReference type="EMBL" id="GL437336">
    <property type="protein sequence ID" value="EFN70598.1"/>
    <property type="molecule type" value="Genomic_DNA"/>
</dbReference>
<dbReference type="GO" id="GO:0003676">
    <property type="term" value="F:nucleic acid binding"/>
    <property type="evidence" value="ECO:0007669"/>
    <property type="project" value="InterPro"/>
</dbReference>
<dbReference type="PANTHER" id="PTHR47326">
    <property type="entry name" value="TRANSPOSABLE ELEMENT TC3 TRANSPOSASE-LIKE PROTEIN"/>
    <property type="match status" value="1"/>
</dbReference>
<evidence type="ECO:0000313" key="1">
    <source>
        <dbReference type="EMBL" id="EFN70598.1"/>
    </source>
</evidence>
<keyword evidence="2" id="KW-1185">Reference proteome</keyword>
<dbReference type="PANTHER" id="PTHR47326:SF1">
    <property type="entry name" value="HTH PSQ-TYPE DOMAIN-CONTAINING PROTEIN"/>
    <property type="match status" value="1"/>
</dbReference>
<dbReference type="Gene3D" id="3.30.420.10">
    <property type="entry name" value="Ribonuclease H-like superfamily/Ribonuclease H"/>
    <property type="match status" value="1"/>
</dbReference>
<feature type="non-terminal residue" evidence="1">
    <location>
        <position position="62"/>
    </location>
</feature>
<protein>
    <recommendedName>
        <fullName evidence="3">Transposable element Tc3 transposase</fullName>
    </recommendedName>
</protein>
<dbReference type="InterPro" id="IPR036397">
    <property type="entry name" value="RNaseH_sf"/>
</dbReference>